<gene>
    <name evidence="1" type="ORF">E5S67_00825</name>
</gene>
<proteinExistence type="predicted"/>
<reference evidence="1 2" key="1">
    <citation type="journal article" date="2020" name="Sci. Rep.">
        <title>A novel cyanobacterial geosmin producer, revising GeoA distribution and dispersion patterns in Bacteria.</title>
        <authorList>
            <person name="Churro C."/>
            <person name="Semedo-Aguiar A.P."/>
            <person name="Silva A.D."/>
            <person name="Pereira-Leal J.B."/>
            <person name="Leite R.B."/>
        </authorList>
    </citation>
    <scope>NUCLEOTIDE SEQUENCE [LARGE SCALE GENOMIC DNA]</scope>
    <source>
        <strain evidence="1 2">IPMA8</strain>
    </source>
</reference>
<organism evidence="1 2">
    <name type="scientific">Microcoleus asticus IPMA8</name>
    <dbReference type="NCBI Taxonomy" id="2563858"/>
    <lineage>
        <taxon>Bacteria</taxon>
        <taxon>Bacillati</taxon>
        <taxon>Cyanobacteriota</taxon>
        <taxon>Cyanophyceae</taxon>
        <taxon>Oscillatoriophycideae</taxon>
        <taxon>Oscillatoriales</taxon>
        <taxon>Microcoleaceae</taxon>
        <taxon>Microcoleus</taxon>
        <taxon>Microcoleus asticus</taxon>
    </lineage>
</organism>
<keyword evidence="2" id="KW-1185">Reference proteome</keyword>
<name>A0ABX2CT60_9CYAN</name>
<comment type="caution">
    <text evidence="1">The sequence shown here is derived from an EMBL/GenBank/DDBJ whole genome shotgun (WGS) entry which is preliminary data.</text>
</comment>
<dbReference type="EMBL" id="SRRZ01000010">
    <property type="protein sequence ID" value="NQE33108.1"/>
    <property type="molecule type" value="Genomic_DNA"/>
</dbReference>
<evidence type="ECO:0000313" key="1">
    <source>
        <dbReference type="EMBL" id="NQE33108.1"/>
    </source>
</evidence>
<protein>
    <recommendedName>
        <fullName evidence="3">Transposase</fullName>
    </recommendedName>
</protein>
<dbReference type="Proteomes" id="UP000702425">
    <property type="component" value="Unassembled WGS sequence"/>
</dbReference>
<sequence length="43" mass="4857">MLGRSIAHSKQVGINIGKVNHLVREALRRWETGFLTLIEGLKN</sequence>
<accession>A0ABX2CT60</accession>
<evidence type="ECO:0000313" key="2">
    <source>
        <dbReference type="Proteomes" id="UP000702425"/>
    </source>
</evidence>
<evidence type="ECO:0008006" key="3">
    <source>
        <dbReference type="Google" id="ProtNLM"/>
    </source>
</evidence>